<proteinExistence type="predicted"/>
<evidence type="ECO:0000313" key="3">
    <source>
        <dbReference type="Proteomes" id="UP000559117"/>
    </source>
</evidence>
<gene>
    <name evidence="2" type="ORF">HNR32_001201</name>
</gene>
<name>A0A840UK81_9FIRM</name>
<reference evidence="2 3" key="1">
    <citation type="submission" date="2020-08" db="EMBL/GenBank/DDBJ databases">
        <title>Genomic Encyclopedia of Type Strains, Phase IV (KMG-IV): sequencing the most valuable type-strain genomes for metagenomic binning, comparative biology and taxonomic classification.</title>
        <authorList>
            <person name="Goeker M."/>
        </authorList>
    </citation>
    <scope>NUCLEOTIDE SEQUENCE [LARGE SCALE GENOMIC DNA]</scope>
    <source>
        <strain evidence="2 3">DSM 24661</strain>
    </source>
</reference>
<dbReference type="InterPro" id="IPR051332">
    <property type="entry name" value="Fosfomycin_Res_Enzymes"/>
</dbReference>
<dbReference type="PANTHER" id="PTHR36113:SF3">
    <property type="entry name" value="SLL5075 PROTEIN"/>
    <property type="match status" value="1"/>
</dbReference>
<dbReference type="PROSITE" id="PS51819">
    <property type="entry name" value="VOC"/>
    <property type="match status" value="1"/>
</dbReference>
<evidence type="ECO:0000259" key="1">
    <source>
        <dbReference type="PROSITE" id="PS51819"/>
    </source>
</evidence>
<dbReference type="Pfam" id="PF00903">
    <property type="entry name" value="Glyoxalase"/>
    <property type="match status" value="1"/>
</dbReference>
<keyword evidence="3" id="KW-1185">Reference proteome</keyword>
<dbReference type="EC" id="4.4.1.5" evidence="2"/>
<dbReference type="InterPro" id="IPR004360">
    <property type="entry name" value="Glyas_Fos-R_dOase_dom"/>
</dbReference>
<accession>A0A840UK81</accession>
<protein>
    <submittedName>
        <fullName evidence="2">Lactoylglutathione lyase</fullName>
        <ecNumber evidence="2">4.4.1.5</ecNumber>
    </submittedName>
</protein>
<dbReference type="Proteomes" id="UP000559117">
    <property type="component" value="Unassembled WGS sequence"/>
</dbReference>
<organism evidence="2 3">
    <name type="scientific">Pectinatus brassicae</name>
    <dbReference type="NCBI Taxonomy" id="862415"/>
    <lineage>
        <taxon>Bacteria</taxon>
        <taxon>Bacillati</taxon>
        <taxon>Bacillota</taxon>
        <taxon>Negativicutes</taxon>
        <taxon>Selenomonadales</taxon>
        <taxon>Selenomonadaceae</taxon>
        <taxon>Pectinatus</taxon>
    </lineage>
</organism>
<evidence type="ECO:0000313" key="2">
    <source>
        <dbReference type="EMBL" id="MBB5336057.1"/>
    </source>
</evidence>
<dbReference type="AlphaFoldDB" id="A0A840UK81"/>
<dbReference type="RefSeq" id="WP_183860649.1">
    <property type="nucleotide sequence ID" value="NZ_JACHFH010000012.1"/>
</dbReference>
<comment type="caution">
    <text evidence="2">The sequence shown here is derived from an EMBL/GenBank/DDBJ whole genome shotgun (WGS) entry which is preliminary data.</text>
</comment>
<dbReference type="InterPro" id="IPR029068">
    <property type="entry name" value="Glyas_Bleomycin-R_OHBP_Dase"/>
</dbReference>
<keyword evidence="2" id="KW-0456">Lyase</keyword>
<feature type="domain" description="VOC" evidence="1">
    <location>
        <begin position="4"/>
        <end position="120"/>
    </location>
</feature>
<sequence>MKFEFLHVNLCVSDLEKSLEFYREALDLKEIRRLDFPEFIMVYLTDNKNNLELELKYLKKPLAAENLLEKELFHIAMQVDDYDHALQKHKAMNCIAVINEKAGIYFINDPDNYKIEILPQNFFYDK</sequence>
<dbReference type="InterPro" id="IPR037523">
    <property type="entry name" value="VOC_core"/>
</dbReference>
<dbReference type="Gene3D" id="3.10.180.10">
    <property type="entry name" value="2,3-Dihydroxybiphenyl 1,2-Dioxygenase, domain 1"/>
    <property type="match status" value="1"/>
</dbReference>
<dbReference type="GO" id="GO:0004462">
    <property type="term" value="F:lactoylglutathione lyase activity"/>
    <property type="evidence" value="ECO:0007669"/>
    <property type="project" value="UniProtKB-EC"/>
</dbReference>
<dbReference type="SUPFAM" id="SSF54593">
    <property type="entry name" value="Glyoxalase/Bleomycin resistance protein/Dihydroxybiphenyl dioxygenase"/>
    <property type="match status" value="1"/>
</dbReference>
<dbReference type="EMBL" id="JACHFH010000012">
    <property type="protein sequence ID" value="MBB5336057.1"/>
    <property type="molecule type" value="Genomic_DNA"/>
</dbReference>
<dbReference type="PANTHER" id="PTHR36113">
    <property type="entry name" value="LYASE, PUTATIVE-RELATED-RELATED"/>
    <property type="match status" value="1"/>
</dbReference>